<proteinExistence type="predicted"/>
<dbReference type="SMART" id="SM00710">
    <property type="entry name" value="PbH1"/>
    <property type="match status" value="5"/>
</dbReference>
<protein>
    <submittedName>
        <fullName evidence="1">Putative pectate lyase</fullName>
    </submittedName>
</protein>
<organism evidence="1">
    <name type="scientific">viral metagenome</name>
    <dbReference type="NCBI Taxonomy" id="1070528"/>
    <lineage>
        <taxon>unclassified sequences</taxon>
        <taxon>metagenomes</taxon>
        <taxon>organismal metagenomes</taxon>
    </lineage>
</organism>
<dbReference type="AlphaFoldDB" id="A0A6M3K1D1"/>
<sequence length="956" mass="98113">MAATNPFKVSDLIKKYGWTIMPYLSNLGVRSLAEAQVLFVDSGNTANGLDADDGEHGHSFEKPLLTADYATGLCTADEGAIILFAPGHNENLSAAINFDVAGVTYIGLGTGTLRPRFDFDAAASSINIGASNVTLANLTFMPGYADVLIGVDIEAAVTNAKIVDCEYLEGEASGDEFLAAIELKAGCHDTIIEDNIFRAGWSSNPDDGISLKGASNNVTIRNNRFSGPYGDGEGVTAAISNSTGVCLDLLIENNIMKVKDGESGIEVIATTPAVIRHNTIISTGLAIDSMIVATIGELDQNVGITTDGTSGEIIGGGTVAPEIVAYNLDHLAKTADGALAYPASVTTNSILGMIMSTDGDVSNFDKSTDSLQSIRDAIAAIDNTTNLNTAVPDTPTAKSLQDILSKADGANTYDNTTDSLEAISEALAAGTGCTAAIDADSLDKLVGTSDTDQAYPASLVSHSILSSIISSDGNPAGYDRATDSLEAIADAIAALSWATAVSQSPTARSMQDILEKDNSGSFDDATDSLEAIRDHLDGTTILDGIQLDHLAKTASAGTNYPTEVTTDSFLGMIMSTNGNPNGFNKTTDSLQAIRDHLDGTTVLGGIYLDHLSKTADGASNYPASMTTNSQLAMIMASDGDPTGYNKTTDSLEAIRDHLDGATVLAGIQLDTLAGVDTTIGIDGDLEAHCVAGSLLAHVLSKTKDATAYKCSTDSLQAISDKVGAFSGDGGAAADDSVKALLDLMATDIATILADTEALDSSTELRTLIFGSDTAGATATALATAQTDLDTITGASGVNLLTATQASIDAIEADTAVIEPGARRIVLESTGDLTAFGLSRNLFTVSGDVLVRVCASVDVAVTSTSGTTTLEVGVAGNTACLCVQDVVDNTAFAIGDSWSKTVAASDNGAEIADEFVLVGNSATIILTGSVDDITAGDIDFYCEWIPLSSGATVTAAA</sequence>
<reference evidence="1" key="1">
    <citation type="submission" date="2020-03" db="EMBL/GenBank/DDBJ databases">
        <title>The deep terrestrial virosphere.</title>
        <authorList>
            <person name="Holmfeldt K."/>
            <person name="Nilsson E."/>
            <person name="Simone D."/>
            <person name="Lopez-Fernandez M."/>
            <person name="Wu X."/>
            <person name="de Brujin I."/>
            <person name="Lundin D."/>
            <person name="Andersson A."/>
            <person name="Bertilsson S."/>
            <person name="Dopson M."/>
        </authorList>
    </citation>
    <scope>NUCLEOTIDE SEQUENCE</scope>
    <source>
        <strain evidence="1">MM415A01938</strain>
    </source>
</reference>
<dbReference type="InterPro" id="IPR012334">
    <property type="entry name" value="Pectin_lyas_fold"/>
</dbReference>
<dbReference type="EMBL" id="MT142118">
    <property type="protein sequence ID" value="QJA74737.1"/>
    <property type="molecule type" value="Genomic_DNA"/>
</dbReference>
<evidence type="ECO:0000313" key="1">
    <source>
        <dbReference type="EMBL" id="QJA74737.1"/>
    </source>
</evidence>
<accession>A0A6M3K1D1</accession>
<name>A0A6M3K1D1_9ZZZZ</name>
<dbReference type="Gene3D" id="2.160.20.10">
    <property type="entry name" value="Single-stranded right-handed beta-helix, Pectin lyase-like"/>
    <property type="match status" value="1"/>
</dbReference>
<keyword evidence="1" id="KW-0456">Lyase</keyword>
<dbReference type="InterPro" id="IPR011050">
    <property type="entry name" value="Pectin_lyase_fold/virulence"/>
</dbReference>
<dbReference type="InterPro" id="IPR006626">
    <property type="entry name" value="PbH1"/>
</dbReference>
<dbReference type="SUPFAM" id="SSF51126">
    <property type="entry name" value="Pectin lyase-like"/>
    <property type="match status" value="1"/>
</dbReference>
<dbReference type="GO" id="GO:0016829">
    <property type="term" value="F:lyase activity"/>
    <property type="evidence" value="ECO:0007669"/>
    <property type="project" value="UniProtKB-KW"/>
</dbReference>
<gene>
    <name evidence="1" type="ORF">MM415A01938_0002</name>
</gene>